<dbReference type="SUPFAM" id="SSF51182">
    <property type="entry name" value="RmlC-like cupins"/>
    <property type="match status" value="1"/>
</dbReference>
<dbReference type="InterPro" id="IPR014710">
    <property type="entry name" value="RmlC-like_jellyroll"/>
</dbReference>
<dbReference type="InterPro" id="IPR008579">
    <property type="entry name" value="UGlyAH_Cupin_dom"/>
</dbReference>
<evidence type="ECO:0000313" key="3">
    <source>
        <dbReference type="Proteomes" id="UP000473325"/>
    </source>
</evidence>
<evidence type="ECO:0000313" key="2">
    <source>
        <dbReference type="EMBL" id="MXG88612.1"/>
    </source>
</evidence>
<feature type="domain" description="(S)-ureidoglycine aminohydrolase cupin" evidence="1">
    <location>
        <begin position="44"/>
        <end position="115"/>
    </location>
</feature>
<dbReference type="RefSeq" id="WP_160875228.1">
    <property type="nucleotide sequence ID" value="NZ_WUEK01000002.1"/>
</dbReference>
<dbReference type="Proteomes" id="UP000473325">
    <property type="component" value="Unassembled WGS sequence"/>
</dbReference>
<accession>A0A6L7EYM6</accession>
<protein>
    <submittedName>
        <fullName evidence="2">DUF861 domain-containing protein</fullName>
    </submittedName>
</protein>
<dbReference type="Pfam" id="PF05899">
    <property type="entry name" value="Cupin_3"/>
    <property type="match status" value="1"/>
</dbReference>
<keyword evidence="3" id="KW-1185">Reference proteome</keyword>
<dbReference type="InterPro" id="IPR011051">
    <property type="entry name" value="RmlC_Cupin_sf"/>
</dbReference>
<dbReference type="EMBL" id="WUEK01000002">
    <property type="protein sequence ID" value="MXG88612.1"/>
    <property type="molecule type" value="Genomic_DNA"/>
</dbReference>
<comment type="caution">
    <text evidence="2">The sequence shown here is derived from an EMBL/GenBank/DDBJ whole genome shotgun (WGS) entry which is preliminary data.</text>
</comment>
<gene>
    <name evidence="2" type="ORF">GRQ65_03515</name>
</gene>
<organism evidence="2 3">
    <name type="scientific">Nocardioides flavescens</name>
    <dbReference type="NCBI Taxonomy" id="2691959"/>
    <lineage>
        <taxon>Bacteria</taxon>
        <taxon>Bacillati</taxon>
        <taxon>Actinomycetota</taxon>
        <taxon>Actinomycetes</taxon>
        <taxon>Propionibacteriales</taxon>
        <taxon>Nocardioidaceae</taxon>
        <taxon>Nocardioides</taxon>
    </lineage>
</organism>
<dbReference type="PANTHER" id="PTHR40943:SF1">
    <property type="entry name" value="CYTOPLASMIC PROTEIN"/>
    <property type="match status" value="1"/>
</dbReference>
<dbReference type="Gene3D" id="2.60.120.10">
    <property type="entry name" value="Jelly Rolls"/>
    <property type="match status" value="1"/>
</dbReference>
<evidence type="ECO:0000259" key="1">
    <source>
        <dbReference type="Pfam" id="PF05899"/>
    </source>
</evidence>
<proteinExistence type="predicted"/>
<name>A0A6L7EYM6_9ACTN</name>
<sequence length="141" mass="16009">MSQAVVSSVLRVSRHDADLVDHPINPDWIIEGTPHARISEWAESPDGTTSHWTWDVTAGTFRWYYPVDETIVVVAGATNLQVDDEPPVRLEVGDAAYFPAGHWVTWHVEEYARKHAVVRVPVPKAMRYAVNGFGRRTHRLR</sequence>
<dbReference type="AlphaFoldDB" id="A0A6L7EYM6"/>
<reference evidence="2 3" key="1">
    <citation type="submission" date="2019-12" db="EMBL/GenBank/DDBJ databases">
        <authorList>
            <person name="Kun Z."/>
        </authorList>
    </citation>
    <scope>NUCLEOTIDE SEQUENCE [LARGE SCALE GENOMIC DNA]</scope>
    <source>
        <strain evidence="2 3">YIM 123512</strain>
    </source>
</reference>
<dbReference type="PANTHER" id="PTHR40943">
    <property type="entry name" value="CYTOPLASMIC PROTEIN-RELATED"/>
    <property type="match status" value="1"/>
</dbReference>